<feature type="transmembrane region" description="Helical" evidence="6">
    <location>
        <begin position="269"/>
        <end position="288"/>
    </location>
</feature>
<reference evidence="8 9" key="1">
    <citation type="submission" date="2019-08" db="EMBL/GenBank/DDBJ databases">
        <title>Draft genome sequence of Ulvibacter marinus type strain NBRC 109484.</title>
        <authorList>
            <person name="Kawano K."/>
            <person name="Ushijima N."/>
            <person name="Kihara M."/>
            <person name="Itoh H."/>
        </authorList>
    </citation>
    <scope>NUCLEOTIDE SEQUENCE [LARGE SCALE GENOMIC DNA]</scope>
    <source>
        <strain evidence="8 9">NBRC 109484</strain>
    </source>
</reference>
<dbReference type="Gene3D" id="1.20.1640.10">
    <property type="entry name" value="Multidrug efflux transporter AcrB transmembrane domain"/>
    <property type="match status" value="2"/>
</dbReference>
<feature type="transmembrane region" description="Helical" evidence="6">
    <location>
        <begin position="689"/>
        <end position="709"/>
    </location>
</feature>
<dbReference type="SUPFAM" id="SSF69593">
    <property type="entry name" value="Glycerol-3-phosphate (1)-acyltransferase"/>
    <property type="match status" value="1"/>
</dbReference>
<dbReference type="InterPro" id="IPR000731">
    <property type="entry name" value="SSD"/>
</dbReference>
<feature type="transmembrane region" description="Helical" evidence="6">
    <location>
        <begin position="321"/>
        <end position="342"/>
    </location>
</feature>
<feature type="transmembrane region" description="Helical" evidence="6">
    <location>
        <begin position="666"/>
        <end position="682"/>
    </location>
</feature>
<dbReference type="PANTHER" id="PTHR33406">
    <property type="entry name" value="MEMBRANE PROTEIN MJ1562-RELATED"/>
    <property type="match status" value="1"/>
</dbReference>
<accession>A0A5J4IUF6</accession>
<evidence type="ECO:0000256" key="4">
    <source>
        <dbReference type="ARBA" id="ARBA00022989"/>
    </source>
</evidence>
<dbReference type="SUPFAM" id="SSF82866">
    <property type="entry name" value="Multidrug efflux transporter AcrB transmembrane domain"/>
    <property type="match status" value="2"/>
</dbReference>
<feature type="transmembrane region" description="Helical" evidence="6">
    <location>
        <begin position="780"/>
        <end position="800"/>
    </location>
</feature>
<feature type="transmembrane region" description="Helical" evidence="6">
    <location>
        <begin position="821"/>
        <end position="850"/>
    </location>
</feature>
<dbReference type="GO" id="GO:0005886">
    <property type="term" value="C:plasma membrane"/>
    <property type="evidence" value="ECO:0007669"/>
    <property type="project" value="UniProtKB-SubCell"/>
</dbReference>
<dbReference type="InterPro" id="IPR002123">
    <property type="entry name" value="Plipid/glycerol_acylTrfase"/>
</dbReference>
<dbReference type="PROSITE" id="PS50156">
    <property type="entry name" value="SSD"/>
    <property type="match status" value="1"/>
</dbReference>
<dbReference type="RefSeq" id="WP_151672400.1">
    <property type="nucleotide sequence ID" value="NZ_BKCG01000001.1"/>
</dbReference>
<feature type="transmembrane region" description="Helical" evidence="6">
    <location>
        <begin position="295"/>
        <end position="315"/>
    </location>
</feature>
<dbReference type="CDD" id="cd07989">
    <property type="entry name" value="LPLAT_AGPAT-like"/>
    <property type="match status" value="1"/>
</dbReference>
<feature type="transmembrane region" description="Helical" evidence="6">
    <location>
        <begin position="756"/>
        <end position="774"/>
    </location>
</feature>
<keyword evidence="4 6" id="KW-1133">Transmembrane helix</keyword>
<dbReference type="AlphaFoldDB" id="A0A5J4IUF6"/>
<dbReference type="GO" id="GO:0016746">
    <property type="term" value="F:acyltransferase activity"/>
    <property type="evidence" value="ECO:0007669"/>
    <property type="project" value="UniProtKB-KW"/>
</dbReference>
<keyword evidence="2" id="KW-1003">Cell membrane</keyword>
<feature type="transmembrane region" description="Helical" evidence="6">
    <location>
        <begin position="715"/>
        <end position="735"/>
    </location>
</feature>
<dbReference type="InterPro" id="IPR004869">
    <property type="entry name" value="MMPL_dom"/>
</dbReference>
<dbReference type="EMBL" id="BKCG01000001">
    <property type="protein sequence ID" value="GER58316.1"/>
    <property type="molecule type" value="Genomic_DNA"/>
</dbReference>
<keyword evidence="8" id="KW-0808">Transferase</keyword>
<sequence length="1234" mass="138480">MDSFFYHTFTKIKQHRLVALLLAFLAITIIGFTASRITFEEDIMKLLPATEETRALQKILKSVNFSDKIIVTISKQKDGTIDNATDYATVYLDSLQRSASMYVQQVDGAVGDNGIDLTLDFIYKNLPQFLDEADYISLANRLNSDSIASLTESNYKTLISPSGIIAKKSIIRDPLSLSFMGLKKLQELNVGDDFTIKNGYLVSKDEEHVLLFITPQYAADDAANNEVFTNILYSIRSSLNTQFENKANLKYYGAALLAVENARQIKGDIQLTLGIALTVLMLIFILFYRKIYIPLILFAPTIVGALVSIAVLYLIRHQISAISLGIGSILLGVTLDYSLHILTHIRNESNIKQLYKEIAKPILMSSLTTALAFLCLLFLDSQALQDLGIFAAVSVITASIVALLFIPQMYKNSAKDSARSVSVKRNILDRISNYSFEKNKIILVSVAGLCVMSLFTYNTVKFNNDLETLNYEPQDFKEAKKTLDALTNIESKSLYAIGYSSAEDSVLQVNDAIFLKLKALKNQGVIKDYSSVSAIVNSESKQQENINRWNRFWTIEKKETFKSDLIESSAALGFKPTTFNTFYKTLDNNFKPLSPEAFDELPAINLDDFVNERDGLYTANSIIKLDEAQIPEVEDAFEGFENMVLIDRKAMNESLLGSLRDDFNKLIGYSLIVVIVLLLLFYRSLSLTLVTVLPVFLTWLVTIGIMGVLDIQFNIFNIIISTFIFGLGIDYSIFVTNGLLHELKTGEPALATHKTSILLSVLTTILGIGVLIFAKHPALYTISIVSIIGILMAMILAFTLQPLLFKLFIGSRNKRPIHVRYLIHSILSFTYFGLGAFLLSILGVLLIPILPFSKKKSMPVFHKLISKLMKSVLYTNPFVDKTVLNPHNETFIKPAFLIANHTSFLDILAIGMLTPKLIFLVNDWVYNSPIFGRAVKLAGFYPVSKGIEEAVAHLQPKVDQGYSLIAFPEGTRSKTNRVKRFHKGAFFLAETLKLDIIPVLIHGNSEVLPKGSFIIKDGKISVEILKRIPHEATQFGDNYSAKTKNITAYFRKEFFRFRNTIESPTYFYKTILEDYRFKGQDICRKVKQELKVNKQAYYSIINTIPATASILQLSNDTGALSFLLALDGAQRKITQVVSNEELLQTLKNSFITNTERKLFFVNSFSAIEHGVFDVLIVNGINISEVKLKPISFQSLNFIFLLHSPQLDTKSQTIFDGFELMETSTTLSVFKNTSK</sequence>
<evidence type="ECO:0000256" key="3">
    <source>
        <dbReference type="ARBA" id="ARBA00022692"/>
    </source>
</evidence>
<feature type="domain" description="SSD" evidence="7">
    <location>
        <begin position="687"/>
        <end position="807"/>
    </location>
</feature>
<dbReference type="OrthoDB" id="9803035at2"/>
<protein>
    <submittedName>
        <fullName evidence="8">Glycerol acyltransferase</fullName>
    </submittedName>
</protein>
<proteinExistence type="predicted"/>
<dbReference type="SMART" id="SM00563">
    <property type="entry name" value="PlsC"/>
    <property type="match status" value="1"/>
</dbReference>
<dbReference type="Proteomes" id="UP000326509">
    <property type="component" value="Unassembled WGS sequence"/>
</dbReference>
<gene>
    <name evidence="8" type="ORF">ULMA_04240</name>
</gene>
<keyword evidence="9" id="KW-1185">Reference proteome</keyword>
<evidence type="ECO:0000256" key="1">
    <source>
        <dbReference type="ARBA" id="ARBA00004651"/>
    </source>
</evidence>
<evidence type="ECO:0000313" key="8">
    <source>
        <dbReference type="EMBL" id="GER58316.1"/>
    </source>
</evidence>
<evidence type="ECO:0000256" key="2">
    <source>
        <dbReference type="ARBA" id="ARBA00022475"/>
    </source>
</evidence>
<evidence type="ECO:0000259" key="7">
    <source>
        <dbReference type="PROSITE" id="PS50156"/>
    </source>
</evidence>
<dbReference type="Pfam" id="PF01553">
    <property type="entry name" value="Acyltransferase"/>
    <property type="match status" value="1"/>
</dbReference>
<comment type="subcellular location">
    <subcellularLocation>
        <location evidence="1">Cell membrane</location>
        <topology evidence="1">Multi-pass membrane protein</topology>
    </subcellularLocation>
</comment>
<feature type="transmembrane region" description="Helical" evidence="6">
    <location>
        <begin position="387"/>
        <end position="406"/>
    </location>
</feature>
<keyword evidence="8" id="KW-0012">Acyltransferase</keyword>
<dbReference type="Pfam" id="PF03176">
    <property type="entry name" value="MMPL"/>
    <property type="match status" value="2"/>
</dbReference>
<name>A0A5J4IUF6_9FLAO</name>
<feature type="transmembrane region" description="Helical" evidence="6">
    <location>
        <begin position="362"/>
        <end position="381"/>
    </location>
</feature>
<evidence type="ECO:0000256" key="5">
    <source>
        <dbReference type="ARBA" id="ARBA00023136"/>
    </source>
</evidence>
<evidence type="ECO:0000313" key="9">
    <source>
        <dbReference type="Proteomes" id="UP000326509"/>
    </source>
</evidence>
<keyword evidence="3 6" id="KW-0812">Transmembrane</keyword>
<keyword evidence="5 6" id="KW-0472">Membrane</keyword>
<dbReference type="PANTHER" id="PTHR33406:SF13">
    <property type="entry name" value="MEMBRANE PROTEIN YDFJ"/>
    <property type="match status" value="1"/>
</dbReference>
<comment type="caution">
    <text evidence="8">The sequence shown here is derived from an EMBL/GenBank/DDBJ whole genome shotgun (WGS) entry which is preliminary data.</text>
</comment>
<evidence type="ECO:0000256" key="6">
    <source>
        <dbReference type="SAM" id="Phobius"/>
    </source>
</evidence>
<organism evidence="8 9">
    <name type="scientific">Patiriisocius marinus</name>
    <dbReference type="NCBI Taxonomy" id="1397112"/>
    <lineage>
        <taxon>Bacteria</taxon>
        <taxon>Pseudomonadati</taxon>
        <taxon>Bacteroidota</taxon>
        <taxon>Flavobacteriia</taxon>
        <taxon>Flavobacteriales</taxon>
        <taxon>Flavobacteriaceae</taxon>
        <taxon>Patiriisocius</taxon>
    </lineage>
</organism>
<feature type="transmembrane region" description="Helical" evidence="6">
    <location>
        <begin position="441"/>
        <end position="460"/>
    </location>
</feature>
<dbReference type="InterPro" id="IPR050545">
    <property type="entry name" value="Mycobact_MmpL"/>
</dbReference>